<keyword evidence="3" id="KW-1003">Cell membrane</keyword>
<dbReference type="RefSeq" id="WP_267928386.1">
    <property type="nucleotide sequence ID" value="NZ_AP024233.1"/>
</dbReference>
<evidence type="ECO:0000256" key="1">
    <source>
        <dbReference type="ARBA" id="ARBA00004429"/>
    </source>
</evidence>
<keyword evidence="5 8" id="KW-0812">Transmembrane</keyword>
<dbReference type="PRINTS" id="PR00812">
    <property type="entry name" value="BCTERIALGSPF"/>
</dbReference>
<keyword evidence="7 8" id="KW-0472">Membrane</keyword>
<feature type="domain" description="Type II secretion system protein GspF" evidence="9">
    <location>
        <begin position="270"/>
        <end position="389"/>
    </location>
</feature>
<protein>
    <submittedName>
        <fullName evidence="10">Pilin secretion/fimbrial assembly system protein, PilC</fullName>
    </submittedName>
</protein>
<feature type="transmembrane region" description="Helical" evidence="8">
    <location>
        <begin position="165"/>
        <end position="187"/>
    </location>
</feature>
<evidence type="ECO:0000256" key="7">
    <source>
        <dbReference type="ARBA" id="ARBA00023136"/>
    </source>
</evidence>
<dbReference type="KEGG" id="ddu:GF1_08550"/>
<dbReference type="InterPro" id="IPR003004">
    <property type="entry name" value="GspF/PilC"/>
</dbReference>
<keyword evidence="4" id="KW-0997">Cell inner membrane</keyword>
<dbReference type="PANTHER" id="PTHR30012">
    <property type="entry name" value="GENERAL SECRETION PATHWAY PROTEIN"/>
    <property type="match status" value="1"/>
</dbReference>
<comment type="similarity">
    <text evidence="2">Belongs to the GSP F family.</text>
</comment>
<evidence type="ECO:0000313" key="10">
    <source>
        <dbReference type="EMBL" id="BCO08479.1"/>
    </source>
</evidence>
<evidence type="ECO:0000256" key="4">
    <source>
        <dbReference type="ARBA" id="ARBA00022519"/>
    </source>
</evidence>
<sequence>MPFFIYEAADTSGQKIRDEGEYPSVAALYTDLRGQGLTLLDYRKKLQLNLSIGQRKVRRLVLAEFFRNLSLLVQGGVPLRQAIQDLYLNPGDPALKAALKEISHKIEGGELLSEAMKAQPRVFGKILVVLVTIGEETGTLDRTLNDAARHLERTEEIISNTRRAVTYPAFIAVAMTAALAFWMLYVLPQLLTLFKSMGMTDLPLATRVLIVSVDICRTWWPLVPGIVLFVSLAGFLARKNTRIKYAWDLCWSSMPLVGRILKASQLAFLFEYLSLLSEAGIHIVRSLQIMEESINHQVLQKGVKQIETSVMEGRGLAESFTQVHMFEPFIIRMISVGEQTGTMPSQLKILADFYLARVNKLVDTMAKTLEPLLITFSGLIFMVIAVGLLGPIYDLMTQIK</sequence>
<keyword evidence="6 8" id="KW-1133">Transmembrane helix</keyword>
<dbReference type="EMBL" id="AP024233">
    <property type="protein sequence ID" value="BCO08479.1"/>
    <property type="molecule type" value="Genomic_DNA"/>
</dbReference>
<evidence type="ECO:0000256" key="8">
    <source>
        <dbReference type="SAM" id="Phobius"/>
    </source>
</evidence>
<dbReference type="PANTHER" id="PTHR30012:SF0">
    <property type="entry name" value="TYPE II SECRETION SYSTEM PROTEIN F-RELATED"/>
    <property type="match status" value="1"/>
</dbReference>
<feature type="domain" description="Type II secretion system protein GspF" evidence="9">
    <location>
        <begin position="65"/>
        <end position="188"/>
    </location>
</feature>
<keyword evidence="11" id="KW-1185">Reference proteome</keyword>
<accession>A0A915XHB3</accession>
<proteinExistence type="inferred from homology"/>
<dbReference type="InterPro" id="IPR042094">
    <property type="entry name" value="T2SS_GspF_sf"/>
</dbReference>
<dbReference type="Gene3D" id="1.20.81.30">
    <property type="entry name" value="Type II secretion system (T2SS), domain F"/>
    <property type="match status" value="2"/>
</dbReference>
<dbReference type="Pfam" id="PF00482">
    <property type="entry name" value="T2SSF"/>
    <property type="match status" value="2"/>
</dbReference>
<evidence type="ECO:0000256" key="3">
    <source>
        <dbReference type="ARBA" id="ARBA00022475"/>
    </source>
</evidence>
<organism evidence="10 11">
    <name type="scientific">Desulfolithobacter dissulfuricans</name>
    <dbReference type="NCBI Taxonomy" id="2795293"/>
    <lineage>
        <taxon>Bacteria</taxon>
        <taxon>Pseudomonadati</taxon>
        <taxon>Thermodesulfobacteriota</taxon>
        <taxon>Desulfobulbia</taxon>
        <taxon>Desulfobulbales</taxon>
        <taxon>Desulfobulbaceae</taxon>
        <taxon>Desulfolithobacter</taxon>
    </lineage>
</organism>
<dbReference type="InterPro" id="IPR018076">
    <property type="entry name" value="T2SS_GspF_dom"/>
</dbReference>
<evidence type="ECO:0000256" key="2">
    <source>
        <dbReference type="ARBA" id="ARBA00005745"/>
    </source>
</evidence>
<gene>
    <name evidence="10" type="ORF">GF1_08550</name>
</gene>
<feature type="transmembrane region" description="Helical" evidence="8">
    <location>
        <begin position="372"/>
        <end position="393"/>
    </location>
</feature>
<dbReference type="AlphaFoldDB" id="A0A915XHB3"/>
<evidence type="ECO:0000256" key="5">
    <source>
        <dbReference type="ARBA" id="ARBA00022692"/>
    </source>
</evidence>
<comment type="subcellular location">
    <subcellularLocation>
        <location evidence="1">Cell inner membrane</location>
        <topology evidence="1">Multi-pass membrane protein</topology>
    </subcellularLocation>
</comment>
<reference evidence="10" key="1">
    <citation type="submission" date="2020-12" db="EMBL/GenBank/DDBJ databases">
        <title>Desulfobium dissulfuricans gen. nov., sp. nov., a novel mesophilic, sulfate-reducing bacterium isolated from a deep-sea hydrothermal vent.</title>
        <authorList>
            <person name="Hashimoto Y."/>
            <person name="Tame A."/>
            <person name="Sawayama S."/>
            <person name="Miyazaki J."/>
            <person name="Takai K."/>
            <person name="Nakagawa S."/>
        </authorList>
    </citation>
    <scope>NUCLEOTIDE SEQUENCE</scope>
    <source>
        <strain evidence="10">GF1</strain>
    </source>
</reference>
<name>A0A915XHB3_9BACT</name>
<feature type="transmembrane region" description="Helical" evidence="8">
    <location>
        <begin position="219"/>
        <end position="237"/>
    </location>
</feature>
<evidence type="ECO:0000259" key="9">
    <source>
        <dbReference type="Pfam" id="PF00482"/>
    </source>
</evidence>
<dbReference type="GO" id="GO:0005886">
    <property type="term" value="C:plasma membrane"/>
    <property type="evidence" value="ECO:0007669"/>
    <property type="project" value="UniProtKB-SubCell"/>
</dbReference>
<dbReference type="FunFam" id="1.20.81.30:FF:000001">
    <property type="entry name" value="Type II secretion system protein F"/>
    <property type="match status" value="1"/>
</dbReference>
<evidence type="ECO:0000313" key="11">
    <source>
        <dbReference type="Proteomes" id="UP001063350"/>
    </source>
</evidence>
<evidence type="ECO:0000256" key="6">
    <source>
        <dbReference type="ARBA" id="ARBA00022989"/>
    </source>
</evidence>
<dbReference type="Proteomes" id="UP001063350">
    <property type="component" value="Chromosome"/>
</dbReference>